<organism evidence="2 3">
    <name type="scientific">Prorocentrum cordatum</name>
    <dbReference type="NCBI Taxonomy" id="2364126"/>
    <lineage>
        <taxon>Eukaryota</taxon>
        <taxon>Sar</taxon>
        <taxon>Alveolata</taxon>
        <taxon>Dinophyceae</taxon>
        <taxon>Prorocentrales</taxon>
        <taxon>Prorocentraceae</taxon>
        <taxon>Prorocentrum</taxon>
    </lineage>
</organism>
<sequence>PPPFWREWPGRPAARQPRGYEASLSPAQASWCSGDGRSKRSERLMRTLSTATLSESMESWKLQVQSQLRAEREVTDMQLDALRQDVAARALAEDVLLGVERSRDDILAQLRQTFAADSDKLGKQLERVTASLSERIDELNQRIDGLIDFRLGSLLEASGGGLAPVAFDTSQSQDQYSRA</sequence>
<evidence type="ECO:0000256" key="1">
    <source>
        <dbReference type="SAM" id="MobiDB-lite"/>
    </source>
</evidence>
<reference evidence="2" key="1">
    <citation type="submission" date="2023-10" db="EMBL/GenBank/DDBJ databases">
        <authorList>
            <person name="Chen Y."/>
            <person name="Shah S."/>
            <person name="Dougan E. K."/>
            <person name="Thang M."/>
            <person name="Chan C."/>
        </authorList>
    </citation>
    <scope>NUCLEOTIDE SEQUENCE [LARGE SCALE GENOMIC DNA]</scope>
</reference>
<dbReference type="EMBL" id="CAUYUJ010014778">
    <property type="protein sequence ID" value="CAK0845927.1"/>
    <property type="molecule type" value="Genomic_DNA"/>
</dbReference>
<keyword evidence="3" id="KW-1185">Reference proteome</keyword>
<name>A0ABN9TJA9_9DINO</name>
<proteinExistence type="predicted"/>
<accession>A0ABN9TJA9</accession>
<feature type="non-terminal residue" evidence="2">
    <location>
        <position position="1"/>
    </location>
</feature>
<dbReference type="Proteomes" id="UP001189429">
    <property type="component" value="Unassembled WGS sequence"/>
</dbReference>
<feature type="region of interest" description="Disordered" evidence="1">
    <location>
        <begin position="1"/>
        <end position="39"/>
    </location>
</feature>
<evidence type="ECO:0000313" key="2">
    <source>
        <dbReference type="EMBL" id="CAK0845927.1"/>
    </source>
</evidence>
<evidence type="ECO:0000313" key="3">
    <source>
        <dbReference type="Proteomes" id="UP001189429"/>
    </source>
</evidence>
<feature type="non-terminal residue" evidence="2">
    <location>
        <position position="179"/>
    </location>
</feature>
<comment type="caution">
    <text evidence="2">The sequence shown here is derived from an EMBL/GenBank/DDBJ whole genome shotgun (WGS) entry which is preliminary data.</text>
</comment>
<gene>
    <name evidence="2" type="ORF">PCOR1329_LOCUS39571</name>
</gene>
<protein>
    <submittedName>
        <fullName evidence="2">Uncharacterized protein</fullName>
    </submittedName>
</protein>